<organism evidence="2 3">
    <name type="scientific">Pseudonocardia bannensis</name>
    <dbReference type="NCBI Taxonomy" id="630973"/>
    <lineage>
        <taxon>Bacteria</taxon>
        <taxon>Bacillati</taxon>
        <taxon>Actinomycetota</taxon>
        <taxon>Actinomycetes</taxon>
        <taxon>Pseudonocardiales</taxon>
        <taxon>Pseudonocardiaceae</taxon>
        <taxon>Pseudonocardia</taxon>
    </lineage>
</organism>
<dbReference type="Proteomes" id="UP000586918">
    <property type="component" value="Unassembled WGS sequence"/>
</dbReference>
<keyword evidence="3" id="KW-1185">Reference proteome</keyword>
<comment type="caution">
    <text evidence="2">The sequence shown here is derived from an EMBL/GenBank/DDBJ whole genome shotgun (WGS) entry which is preliminary data.</text>
</comment>
<accession>A0A848DPX1</accession>
<feature type="region of interest" description="Disordered" evidence="1">
    <location>
        <begin position="1"/>
        <end position="28"/>
    </location>
</feature>
<dbReference type="SUPFAM" id="SSF51412">
    <property type="entry name" value="Inosine monophosphate dehydrogenase (IMPDH)"/>
    <property type="match status" value="1"/>
</dbReference>
<evidence type="ECO:0000313" key="3">
    <source>
        <dbReference type="Proteomes" id="UP000586918"/>
    </source>
</evidence>
<name>A0A848DPX1_9PSEU</name>
<feature type="non-terminal residue" evidence="2">
    <location>
        <position position="1"/>
    </location>
</feature>
<dbReference type="RefSeq" id="WP_211170499.1">
    <property type="nucleotide sequence ID" value="NZ_JAAXKZ010000119.1"/>
</dbReference>
<dbReference type="EMBL" id="JAAXKZ010000119">
    <property type="protein sequence ID" value="NMH94585.1"/>
    <property type="molecule type" value="Genomic_DNA"/>
</dbReference>
<sequence>AQPTAAQPTAAQPTAAQPTAALPGAPSGLAVASTPAQSLGALVRRGRRIAMAAGRADLARIADTPELGAVWLPAGPVGTPDALGVPRVAAVRAGGDDELLAALAAAGVPGPNAPDAVAVSPRGSAVGDPDAMAALCRRAATVTGRPVLLVAGTPWSALLCARVASTGAAHGVAVVLDRGAAPQIDAALLAHAVGEIRDAGLELPVLAGPVPHGSVAEVLRAGADGVLVDPGRVPVAASLLRRLPRLRPAGRS</sequence>
<evidence type="ECO:0000313" key="2">
    <source>
        <dbReference type="EMBL" id="NMH94585.1"/>
    </source>
</evidence>
<gene>
    <name evidence="2" type="ORF">HF519_24030</name>
</gene>
<protein>
    <submittedName>
        <fullName evidence="2">Uncharacterized protein</fullName>
    </submittedName>
</protein>
<feature type="compositionally biased region" description="Low complexity" evidence="1">
    <location>
        <begin position="1"/>
        <end position="21"/>
    </location>
</feature>
<evidence type="ECO:0000256" key="1">
    <source>
        <dbReference type="SAM" id="MobiDB-lite"/>
    </source>
</evidence>
<proteinExistence type="predicted"/>
<dbReference type="AlphaFoldDB" id="A0A848DPX1"/>
<reference evidence="2 3" key="1">
    <citation type="submission" date="2020-04" db="EMBL/GenBank/DDBJ databases">
        <authorList>
            <person name="Klaysubun C."/>
            <person name="Duangmal K."/>
            <person name="Lipun K."/>
        </authorList>
    </citation>
    <scope>NUCLEOTIDE SEQUENCE [LARGE SCALE GENOMIC DNA]</scope>
    <source>
        <strain evidence="2 3">DSM 45300</strain>
    </source>
</reference>